<dbReference type="InterPro" id="IPR050828">
    <property type="entry name" value="C-type_lectin/matrix_domain"/>
</dbReference>
<dbReference type="PANTHER" id="PTHR45710">
    <property type="entry name" value="C-TYPE LECTIN DOMAIN-CONTAINING PROTEIN 180"/>
    <property type="match status" value="1"/>
</dbReference>
<evidence type="ECO:0000313" key="6">
    <source>
        <dbReference type="Proteomes" id="UP000694700"/>
    </source>
</evidence>
<feature type="domain" description="C-type lectin" evidence="4">
    <location>
        <begin position="195"/>
        <end position="306"/>
    </location>
</feature>
<comment type="subcellular location">
    <subcellularLocation>
        <location evidence="1">Cell membrane</location>
        <topology evidence="1">Single-pass type II membrane protein</topology>
    </subcellularLocation>
</comment>
<evidence type="ECO:0000256" key="1">
    <source>
        <dbReference type="ARBA" id="ARBA00004401"/>
    </source>
</evidence>
<sequence length="311" mass="36993">EQFVSQPMEDRGNCLRKHNVEMDRGERVEMVVAIYDSADTVRHHDLRTHTERRQPLQHTGSNEIYVKNRKHRAAEVCLCLLCFLLLTAVIVCVCFTSERKQLLTQISNLTEEREKTLAKYEQVLNNNNNLTEEHKQILSKYEQILNQERQQIFTNNIKLIAEKEHLLKENKIMTEEREQIKKTYQQEDPFKWIYYNFSFYYISSERKSWSDSSRDCQQRGTDLVIINSSKEQVSDKEKDFYWIGLGKMEGEWKWIGGTIMANGLLHCCFRYWSSHYLHSYGSYCALMTSSGWIADRCDSNKKWICKRRILK</sequence>
<dbReference type="InterPro" id="IPR016187">
    <property type="entry name" value="CTDL_fold"/>
</dbReference>
<reference evidence="5" key="1">
    <citation type="submission" date="2025-08" db="UniProtKB">
        <authorList>
            <consortium name="Ensembl"/>
        </authorList>
    </citation>
    <scope>IDENTIFICATION</scope>
</reference>
<dbReference type="Gene3D" id="3.10.100.10">
    <property type="entry name" value="Mannose-Binding Protein A, subunit A"/>
    <property type="match status" value="1"/>
</dbReference>
<protein>
    <recommendedName>
        <fullName evidence="4">C-type lectin domain-containing protein</fullName>
    </recommendedName>
</protein>
<proteinExistence type="predicted"/>
<dbReference type="PANTHER" id="PTHR45710:SF8">
    <property type="entry name" value="RERATING FAMILY MEMBER 4"/>
    <property type="match status" value="1"/>
</dbReference>
<dbReference type="InterPro" id="IPR016186">
    <property type="entry name" value="C-type_lectin-like/link_sf"/>
</dbReference>
<evidence type="ECO:0000256" key="2">
    <source>
        <dbReference type="SAM" id="Coils"/>
    </source>
</evidence>
<evidence type="ECO:0000313" key="5">
    <source>
        <dbReference type="Ensembl" id="ENSCCRP00015065652.1"/>
    </source>
</evidence>
<keyword evidence="3" id="KW-0812">Transmembrane</keyword>
<dbReference type="Ensembl" id="ENSCCRT00015067811.1">
    <property type="protein sequence ID" value="ENSCCRP00015065652.1"/>
    <property type="gene ID" value="ENSCCRG00015026746.1"/>
</dbReference>
<dbReference type="SMART" id="SM00034">
    <property type="entry name" value="CLECT"/>
    <property type="match status" value="1"/>
</dbReference>
<dbReference type="Pfam" id="PF00059">
    <property type="entry name" value="Lectin_C"/>
    <property type="match status" value="1"/>
</dbReference>
<organism evidence="5 6">
    <name type="scientific">Cyprinus carpio</name>
    <name type="common">Common carp</name>
    <dbReference type="NCBI Taxonomy" id="7962"/>
    <lineage>
        <taxon>Eukaryota</taxon>
        <taxon>Metazoa</taxon>
        <taxon>Chordata</taxon>
        <taxon>Craniata</taxon>
        <taxon>Vertebrata</taxon>
        <taxon>Euteleostomi</taxon>
        <taxon>Actinopterygii</taxon>
        <taxon>Neopterygii</taxon>
        <taxon>Teleostei</taxon>
        <taxon>Ostariophysi</taxon>
        <taxon>Cypriniformes</taxon>
        <taxon>Cyprinidae</taxon>
        <taxon>Cyprininae</taxon>
        <taxon>Cyprinus</taxon>
    </lineage>
</organism>
<dbReference type="Proteomes" id="UP000694700">
    <property type="component" value="Unplaced"/>
</dbReference>
<keyword evidence="3" id="KW-1133">Transmembrane helix</keyword>
<dbReference type="SUPFAM" id="SSF56436">
    <property type="entry name" value="C-type lectin-like"/>
    <property type="match status" value="1"/>
</dbReference>
<dbReference type="PROSITE" id="PS50041">
    <property type="entry name" value="C_TYPE_LECTIN_2"/>
    <property type="match status" value="1"/>
</dbReference>
<evidence type="ECO:0000256" key="3">
    <source>
        <dbReference type="SAM" id="Phobius"/>
    </source>
</evidence>
<name>A0A8C1WED0_CYPCA</name>
<dbReference type="GO" id="GO:0005886">
    <property type="term" value="C:plasma membrane"/>
    <property type="evidence" value="ECO:0007669"/>
    <property type="project" value="UniProtKB-SubCell"/>
</dbReference>
<dbReference type="InterPro" id="IPR001304">
    <property type="entry name" value="C-type_lectin-like"/>
</dbReference>
<accession>A0A8C1WED0</accession>
<keyword evidence="3" id="KW-0472">Membrane</keyword>
<feature type="coiled-coil region" evidence="2">
    <location>
        <begin position="99"/>
        <end position="183"/>
    </location>
</feature>
<dbReference type="AlphaFoldDB" id="A0A8C1WED0"/>
<feature type="transmembrane region" description="Helical" evidence="3">
    <location>
        <begin position="76"/>
        <end position="98"/>
    </location>
</feature>
<evidence type="ECO:0000259" key="4">
    <source>
        <dbReference type="PROSITE" id="PS50041"/>
    </source>
</evidence>
<keyword evidence="2" id="KW-0175">Coiled coil</keyword>